<protein>
    <submittedName>
        <fullName evidence="8">Homogentisate phytyltransferase</fullName>
        <ecNumber evidence="8">2.5.1.115</ecNumber>
    </submittedName>
</protein>
<evidence type="ECO:0000256" key="7">
    <source>
        <dbReference type="SAM" id="Phobius"/>
    </source>
</evidence>
<dbReference type="PANTHER" id="PTHR43009">
    <property type="entry name" value="HOMOGENTISATE SOLANESYLTRANSFERASE, CHLOROPLASTIC"/>
    <property type="match status" value="1"/>
</dbReference>
<evidence type="ECO:0000256" key="3">
    <source>
        <dbReference type="ARBA" id="ARBA00022679"/>
    </source>
</evidence>
<comment type="similarity">
    <text evidence="2">Belongs to the UbiA prenyltransferase family.</text>
</comment>
<dbReference type="Gene3D" id="1.20.120.1780">
    <property type="entry name" value="UbiA prenyltransferase"/>
    <property type="match status" value="1"/>
</dbReference>
<dbReference type="InterPro" id="IPR044878">
    <property type="entry name" value="UbiA_sf"/>
</dbReference>
<sequence>MATIQALWRFSRPHTIIGTTLSVWAVYLLAMLGQGTPAIFWASLGLVLGAWLACLLGNVYIVGLNQLWDVEIDRINKPNLPLANGDFSLAQGRWIVGLCGVTSLAIAWGLGLWLGLTVSISLVIGTAYSVPPVRLKRFSLLAALCILTVRGMVVNLGLFLFFRTGLGSPPTLITPIWVLTLFILVFTVAIAVFKDVPDMEGDRQFKIQTLTLQIGKKNVFVGTLILLTICYVAMVIWGLWTVFPLNIPVFIGSHLLLLFLLWGRSRGVDLEDKGEIASFYQFIWKLFFLEYLLYPLAVWLPAFKLTIF</sequence>
<dbReference type="InterPro" id="IPR044502">
    <property type="entry name" value="AtHST-like"/>
</dbReference>
<dbReference type="PANTHER" id="PTHR43009:SF7">
    <property type="entry name" value="HOMOGENTISATE GERANYLGERANYLTRANSFERASE, CHLOROPLASTIC"/>
    <property type="match status" value="1"/>
</dbReference>
<evidence type="ECO:0000256" key="5">
    <source>
        <dbReference type="ARBA" id="ARBA00022989"/>
    </source>
</evidence>
<evidence type="ECO:0000256" key="2">
    <source>
        <dbReference type="ARBA" id="ARBA00005985"/>
    </source>
</evidence>
<name>A0ABR9VM15_9SYNC</name>
<dbReference type="InterPro" id="IPR000537">
    <property type="entry name" value="UbiA_prenyltransferase"/>
</dbReference>
<feature type="transmembrane region" description="Helical" evidence="7">
    <location>
        <begin position="245"/>
        <end position="262"/>
    </location>
</feature>
<dbReference type="Gene3D" id="1.10.357.140">
    <property type="entry name" value="UbiA prenyltransferase"/>
    <property type="match status" value="1"/>
</dbReference>
<accession>A0ABR9VM15</accession>
<dbReference type="EMBL" id="JADEVV010000001">
    <property type="protein sequence ID" value="MBE9252384.1"/>
    <property type="molecule type" value="Genomic_DNA"/>
</dbReference>
<dbReference type="Proteomes" id="UP000658720">
    <property type="component" value="Unassembled WGS sequence"/>
</dbReference>
<proteinExistence type="inferred from homology"/>
<dbReference type="NCBIfam" id="NF009525">
    <property type="entry name" value="PRK12887.1"/>
    <property type="match status" value="1"/>
</dbReference>
<dbReference type="EC" id="2.5.1.115" evidence="8"/>
<keyword evidence="9" id="KW-1185">Reference proteome</keyword>
<dbReference type="CDD" id="cd13960">
    <property type="entry name" value="PT_UbiA_HPT1"/>
    <property type="match status" value="1"/>
</dbReference>
<dbReference type="RefSeq" id="WP_194018543.1">
    <property type="nucleotide sequence ID" value="NZ_JADEVV010000001.1"/>
</dbReference>
<evidence type="ECO:0000256" key="4">
    <source>
        <dbReference type="ARBA" id="ARBA00022692"/>
    </source>
</evidence>
<comment type="subcellular location">
    <subcellularLocation>
        <location evidence="1">Membrane</location>
        <topology evidence="1">Multi-pass membrane protein</topology>
    </subcellularLocation>
</comment>
<keyword evidence="6 7" id="KW-0472">Membrane</keyword>
<feature type="transmembrane region" description="Helical" evidence="7">
    <location>
        <begin position="140"/>
        <end position="162"/>
    </location>
</feature>
<evidence type="ECO:0000313" key="8">
    <source>
        <dbReference type="EMBL" id="MBE9252384.1"/>
    </source>
</evidence>
<feature type="transmembrane region" description="Helical" evidence="7">
    <location>
        <begin position="282"/>
        <end position="302"/>
    </location>
</feature>
<keyword evidence="3 8" id="KW-0808">Transferase</keyword>
<feature type="transmembrane region" description="Helical" evidence="7">
    <location>
        <begin position="174"/>
        <end position="193"/>
    </location>
</feature>
<comment type="caution">
    <text evidence="8">The sequence shown here is derived from an EMBL/GenBank/DDBJ whole genome shotgun (WGS) entry which is preliminary data.</text>
</comment>
<dbReference type="GO" id="GO:0010176">
    <property type="term" value="F:homogentisate phytyltransferase activity"/>
    <property type="evidence" value="ECO:0007669"/>
    <property type="project" value="UniProtKB-EC"/>
</dbReference>
<evidence type="ECO:0000256" key="1">
    <source>
        <dbReference type="ARBA" id="ARBA00004141"/>
    </source>
</evidence>
<gene>
    <name evidence="8" type="ORF">IQ217_00640</name>
</gene>
<reference evidence="8 9" key="1">
    <citation type="submission" date="2020-10" db="EMBL/GenBank/DDBJ databases">
        <authorList>
            <person name="Castelo-Branco R."/>
            <person name="Eusebio N."/>
            <person name="Adriana R."/>
            <person name="Vieira A."/>
            <person name="Brugerolle De Fraissinette N."/>
            <person name="Rezende De Castro R."/>
            <person name="Schneider M.P."/>
            <person name="Vasconcelos V."/>
            <person name="Leao P.N."/>
        </authorList>
    </citation>
    <scope>NUCLEOTIDE SEQUENCE [LARGE SCALE GENOMIC DNA]</scope>
    <source>
        <strain evidence="8 9">LEGE 00031</strain>
    </source>
</reference>
<feature type="transmembrane region" description="Helical" evidence="7">
    <location>
        <begin position="95"/>
        <end position="128"/>
    </location>
</feature>
<organism evidence="8 9">
    <name type="scientific">Synechocystis salina LEGE 00031</name>
    <dbReference type="NCBI Taxonomy" id="1828736"/>
    <lineage>
        <taxon>Bacteria</taxon>
        <taxon>Bacillati</taxon>
        <taxon>Cyanobacteriota</taxon>
        <taxon>Cyanophyceae</taxon>
        <taxon>Synechococcales</taxon>
        <taxon>Merismopediaceae</taxon>
        <taxon>Synechocystis</taxon>
    </lineage>
</organism>
<evidence type="ECO:0000313" key="9">
    <source>
        <dbReference type="Proteomes" id="UP000658720"/>
    </source>
</evidence>
<keyword evidence="4 7" id="KW-0812">Transmembrane</keyword>
<feature type="transmembrane region" description="Helical" evidence="7">
    <location>
        <begin position="219"/>
        <end position="239"/>
    </location>
</feature>
<dbReference type="Pfam" id="PF01040">
    <property type="entry name" value="UbiA"/>
    <property type="match status" value="1"/>
</dbReference>
<evidence type="ECO:0000256" key="6">
    <source>
        <dbReference type="ARBA" id="ARBA00023136"/>
    </source>
</evidence>
<feature type="transmembrane region" description="Helical" evidence="7">
    <location>
        <begin position="15"/>
        <end position="32"/>
    </location>
</feature>
<feature type="transmembrane region" description="Helical" evidence="7">
    <location>
        <begin position="39"/>
        <end position="61"/>
    </location>
</feature>
<keyword evidence="5 7" id="KW-1133">Transmembrane helix</keyword>